<proteinExistence type="predicted"/>
<protein>
    <submittedName>
        <fullName evidence="3">NUDIX domain-containing protein</fullName>
    </submittedName>
</protein>
<keyword evidence="4" id="KW-1185">Reference proteome</keyword>
<name>A0A371JN16_9FLAO</name>
<evidence type="ECO:0000259" key="2">
    <source>
        <dbReference type="PROSITE" id="PS51462"/>
    </source>
</evidence>
<feature type="domain" description="Nudix hydrolase" evidence="2">
    <location>
        <begin position="4"/>
        <end position="135"/>
    </location>
</feature>
<accession>A0A371JN16</accession>
<dbReference type="Proteomes" id="UP000261828">
    <property type="component" value="Unassembled WGS sequence"/>
</dbReference>
<gene>
    <name evidence="3" type="ORF">DX873_13045</name>
</gene>
<dbReference type="AlphaFoldDB" id="A0A371JN16"/>
<dbReference type="PANTHER" id="PTHR43736">
    <property type="entry name" value="ADP-RIBOSE PYROPHOSPHATASE"/>
    <property type="match status" value="1"/>
</dbReference>
<evidence type="ECO:0000313" key="3">
    <source>
        <dbReference type="EMBL" id="RDY58616.1"/>
    </source>
</evidence>
<dbReference type="InterPro" id="IPR000086">
    <property type="entry name" value="NUDIX_hydrolase_dom"/>
</dbReference>
<evidence type="ECO:0000256" key="1">
    <source>
        <dbReference type="ARBA" id="ARBA00022801"/>
    </source>
</evidence>
<evidence type="ECO:0000313" key="4">
    <source>
        <dbReference type="Proteomes" id="UP000261828"/>
    </source>
</evidence>
<dbReference type="Pfam" id="PF00293">
    <property type="entry name" value="NUDIX"/>
    <property type="match status" value="1"/>
</dbReference>
<dbReference type="GO" id="GO:0016787">
    <property type="term" value="F:hydrolase activity"/>
    <property type="evidence" value="ECO:0007669"/>
    <property type="project" value="UniProtKB-KW"/>
</dbReference>
<dbReference type="PANTHER" id="PTHR43736:SF1">
    <property type="entry name" value="DIHYDRONEOPTERIN TRIPHOSPHATE DIPHOSPHATASE"/>
    <property type="match status" value="1"/>
</dbReference>
<keyword evidence="1" id="KW-0378">Hydrolase</keyword>
<dbReference type="EMBL" id="QTJX01000003">
    <property type="protein sequence ID" value="RDY58616.1"/>
    <property type="molecule type" value="Genomic_DNA"/>
</dbReference>
<organism evidence="3 4">
    <name type="scientific">Flagellimonas nanhaiensis</name>
    <dbReference type="NCBI Taxonomy" id="2292706"/>
    <lineage>
        <taxon>Bacteria</taxon>
        <taxon>Pseudomonadati</taxon>
        <taxon>Bacteroidota</taxon>
        <taxon>Flavobacteriia</taxon>
        <taxon>Flavobacteriales</taxon>
        <taxon>Flavobacteriaceae</taxon>
        <taxon>Flagellimonas</taxon>
    </lineage>
</organism>
<dbReference type="PROSITE" id="PS00893">
    <property type="entry name" value="NUDIX_BOX"/>
    <property type="match status" value="1"/>
</dbReference>
<dbReference type="InterPro" id="IPR020084">
    <property type="entry name" value="NUDIX_hydrolase_CS"/>
</dbReference>
<dbReference type="OrthoDB" id="1438523at2"/>
<dbReference type="Gene3D" id="3.90.79.10">
    <property type="entry name" value="Nucleoside Triphosphate Pyrophosphohydrolase"/>
    <property type="match status" value="1"/>
</dbReference>
<comment type="caution">
    <text evidence="3">The sequence shown here is derived from an EMBL/GenBank/DDBJ whole genome shotgun (WGS) entry which is preliminary data.</text>
</comment>
<dbReference type="SUPFAM" id="SSF55811">
    <property type="entry name" value="Nudix"/>
    <property type="match status" value="1"/>
</dbReference>
<reference evidence="3 4" key="1">
    <citation type="submission" date="2018-08" db="EMBL/GenBank/DDBJ databases">
        <title>Muricauda nanhaiensis sp. nov., isolated from seawater of the South China Sea.</title>
        <authorList>
            <person name="Dang Y."/>
        </authorList>
    </citation>
    <scope>NUCLEOTIDE SEQUENCE [LARGE SCALE GENOMIC DNA]</scope>
    <source>
        <strain evidence="3 4">SM1704</strain>
    </source>
</reference>
<dbReference type="InterPro" id="IPR015797">
    <property type="entry name" value="NUDIX_hydrolase-like_dom_sf"/>
</dbReference>
<dbReference type="PROSITE" id="PS51462">
    <property type="entry name" value="NUDIX"/>
    <property type="match status" value="1"/>
</dbReference>
<sequence length="139" mass="16482">MKLKKSINKSRLIAIRKEQVLVLQKVGYSKKYSLPGGITKKKEGHEQGLIREVLEEIGQQLNTGDLTYFISRKDRKKKEQKVYKHYFITTRSLKRARVCEPHKFKKVLWVPWYEALEDLDREDRSAVALYFDQKQKIAN</sequence>
<dbReference type="RefSeq" id="WP_116184937.1">
    <property type="nucleotide sequence ID" value="NZ_QTJX01000003.1"/>
</dbReference>